<name>A0A7X3FL38_9BACL</name>
<reference evidence="2 3" key="1">
    <citation type="journal article" date="2019" name="Microorganisms">
        <title>Paenibacillus lutrae sp. nov., A Chitinolytic Species Isolated from A River Otter in Castril Natural Park, Granada, Spain.</title>
        <authorList>
            <person name="Rodriguez M."/>
            <person name="Reina J.C."/>
            <person name="Bejar V."/>
            <person name="Llamas I."/>
        </authorList>
    </citation>
    <scope>NUCLEOTIDE SEQUENCE [LARGE SCALE GENOMIC DNA]</scope>
    <source>
        <strain evidence="2 3">N10</strain>
    </source>
</reference>
<dbReference type="OrthoDB" id="2657515at2"/>
<dbReference type="EMBL" id="RHLK01000013">
    <property type="protein sequence ID" value="MVP01608.1"/>
    <property type="molecule type" value="Genomic_DNA"/>
</dbReference>
<dbReference type="Proteomes" id="UP000490800">
    <property type="component" value="Unassembled WGS sequence"/>
</dbReference>
<organism evidence="2 3">
    <name type="scientific">Paenibacillus lutrae</name>
    <dbReference type="NCBI Taxonomy" id="2078573"/>
    <lineage>
        <taxon>Bacteria</taxon>
        <taxon>Bacillati</taxon>
        <taxon>Bacillota</taxon>
        <taxon>Bacilli</taxon>
        <taxon>Bacillales</taxon>
        <taxon>Paenibacillaceae</taxon>
        <taxon>Paenibacillus</taxon>
    </lineage>
</organism>
<evidence type="ECO:0000313" key="3">
    <source>
        <dbReference type="Proteomes" id="UP000490800"/>
    </source>
</evidence>
<feature type="domain" description="DUF4340" evidence="1">
    <location>
        <begin position="68"/>
        <end position="238"/>
    </location>
</feature>
<evidence type="ECO:0000313" key="2">
    <source>
        <dbReference type="EMBL" id="MVP01608.1"/>
    </source>
</evidence>
<dbReference type="RefSeq" id="WP_157338043.1">
    <property type="nucleotide sequence ID" value="NZ_RHLK01000013.1"/>
</dbReference>
<comment type="caution">
    <text evidence="2">The sequence shown here is derived from an EMBL/GenBank/DDBJ whole genome shotgun (WGS) entry which is preliminary data.</text>
</comment>
<dbReference type="InterPro" id="IPR025641">
    <property type="entry name" value="DUF4340"/>
</dbReference>
<dbReference type="AlphaFoldDB" id="A0A7X3FL38"/>
<keyword evidence="3" id="KW-1185">Reference proteome</keyword>
<proteinExistence type="predicted"/>
<evidence type="ECO:0000259" key="1">
    <source>
        <dbReference type="Pfam" id="PF14238"/>
    </source>
</evidence>
<gene>
    <name evidence="2" type="ORF">EDM21_19115</name>
</gene>
<sequence length="312" mass="34794">MKKFMPSLLLVVFLGGLWYAWSQDFFKKQKPLEQAKALVQVDVQEVQSFSIENKDQPVIELIRNDDGWSMAKPSAAPLNPNLTEGWIDSFNLLTQERAVDEHASDLAKFGLAEPSSVYRVSLSDGTTKEVRIGSATPVEGYVYVQLNDSPVVYQVNASSITALNKRPLDFVETNPVKFDYDRVKSISFNWKDRKWELVKTEGDKPSVESKWKMDGKEIEGAEAVQILERVRSMDTEQMPKPALEAAVKAVDWTMEIVETIDGKDLKSTYEARPDEHAAWVIRQGGEWAYAIPASFAEELAGLGTPKSGGSGG</sequence>
<accession>A0A7X3FL38</accession>
<dbReference type="Pfam" id="PF14238">
    <property type="entry name" value="DUF4340"/>
    <property type="match status" value="1"/>
</dbReference>
<protein>
    <submittedName>
        <fullName evidence="2">DUF4340 domain-containing protein</fullName>
    </submittedName>
</protein>